<gene>
    <name evidence="2" type="ORF">ISU07_21865</name>
</gene>
<evidence type="ECO:0000313" key="3">
    <source>
        <dbReference type="Proteomes" id="UP000640489"/>
    </source>
</evidence>
<evidence type="ECO:0000256" key="1">
    <source>
        <dbReference type="SAM" id="MobiDB-lite"/>
    </source>
</evidence>
<dbReference type="Proteomes" id="UP000640489">
    <property type="component" value="Unassembled WGS sequence"/>
</dbReference>
<name>A0A930VJ45_9ACTN</name>
<accession>A0A930VJ45</accession>
<comment type="caution">
    <text evidence="2">The sequence shown here is derived from an EMBL/GenBank/DDBJ whole genome shotgun (WGS) entry which is preliminary data.</text>
</comment>
<dbReference type="EMBL" id="JADKPN010000018">
    <property type="protein sequence ID" value="MBF4765788.1"/>
    <property type="molecule type" value="Genomic_DNA"/>
</dbReference>
<feature type="compositionally biased region" description="Basic and acidic residues" evidence="1">
    <location>
        <begin position="40"/>
        <end position="52"/>
    </location>
</feature>
<protein>
    <submittedName>
        <fullName evidence="2">SHOCT domain-containing protein</fullName>
    </submittedName>
</protein>
<dbReference type="AlphaFoldDB" id="A0A930VJ45"/>
<evidence type="ECO:0000313" key="2">
    <source>
        <dbReference type="EMBL" id="MBF4765788.1"/>
    </source>
</evidence>
<reference evidence="2" key="1">
    <citation type="submission" date="2020-11" db="EMBL/GenBank/DDBJ databases">
        <title>Nocardioides sp. nov., isolated from Soil of Cynanchum wilfordii Hemsley rhizosphere.</title>
        <authorList>
            <person name="Lee J.-S."/>
            <person name="Suh M.K."/>
            <person name="Kim J.-S."/>
        </authorList>
    </citation>
    <scope>NUCLEOTIDE SEQUENCE</scope>
    <source>
        <strain evidence="2">KCTC 19275</strain>
    </source>
</reference>
<sequence>MMGGGAWVMLLLWMLLLGLVVAAVVWAVRVSDVRASSGTSHDRPRTPSPREELDLRLARGEVSPEEYETIRALLGS</sequence>
<keyword evidence="3" id="KW-1185">Reference proteome</keyword>
<proteinExistence type="predicted"/>
<feature type="region of interest" description="Disordered" evidence="1">
    <location>
        <begin position="33"/>
        <end position="52"/>
    </location>
</feature>
<organism evidence="2 3">
    <name type="scientific">Nocardioides islandensis</name>
    <dbReference type="NCBI Taxonomy" id="433663"/>
    <lineage>
        <taxon>Bacteria</taxon>
        <taxon>Bacillati</taxon>
        <taxon>Actinomycetota</taxon>
        <taxon>Actinomycetes</taxon>
        <taxon>Propionibacteriales</taxon>
        <taxon>Nocardioidaceae</taxon>
        <taxon>Nocardioides</taxon>
    </lineage>
</organism>